<dbReference type="EMBL" id="JBBGZA010000001">
    <property type="protein sequence ID" value="MEJ5095587.1"/>
    <property type="molecule type" value="Genomic_DNA"/>
</dbReference>
<evidence type="ECO:0000256" key="1">
    <source>
        <dbReference type="ARBA" id="ARBA00004651"/>
    </source>
</evidence>
<feature type="transmembrane region" description="Helical" evidence="6">
    <location>
        <begin position="55"/>
        <end position="80"/>
    </location>
</feature>
<gene>
    <name evidence="7" type="ORF">WH159_13685</name>
</gene>
<evidence type="ECO:0000256" key="6">
    <source>
        <dbReference type="SAM" id="Phobius"/>
    </source>
</evidence>
<protein>
    <submittedName>
        <fullName evidence="7">Oligosaccharide flippase family protein</fullName>
    </submittedName>
</protein>
<comment type="subcellular location">
    <subcellularLocation>
        <location evidence="1">Cell membrane</location>
        <topology evidence="1">Multi-pass membrane protein</topology>
    </subcellularLocation>
</comment>
<dbReference type="InterPro" id="IPR002797">
    <property type="entry name" value="Polysacc_synth"/>
</dbReference>
<evidence type="ECO:0000256" key="2">
    <source>
        <dbReference type="ARBA" id="ARBA00022475"/>
    </source>
</evidence>
<feature type="transmembrane region" description="Helical" evidence="6">
    <location>
        <begin position="196"/>
        <end position="215"/>
    </location>
</feature>
<evidence type="ECO:0000313" key="7">
    <source>
        <dbReference type="EMBL" id="MEJ5095587.1"/>
    </source>
</evidence>
<keyword evidence="5 6" id="KW-0472">Membrane</keyword>
<evidence type="ECO:0000313" key="8">
    <source>
        <dbReference type="Proteomes" id="UP001380365"/>
    </source>
</evidence>
<accession>A0ABU8Q7S2</accession>
<feature type="transmembrane region" description="Helical" evidence="6">
    <location>
        <begin position="101"/>
        <end position="121"/>
    </location>
</feature>
<evidence type="ECO:0000256" key="3">
    <source>
        <dbReference type="ARBA" id="ARBA00022692"/>
    </source>
</evidence>
<reference evidence="7 8" key="1">
    <citation type="submission" date="2023-12" db="EMBL/GenBank/DDBJ databases">
        <title>Gut-associated functions are favored during microbiome assembly across C. elegans life.</title>
        <authorList>
            <person name="Zimmermann J."/>
        </authorList>
    </citation>
    <scope>NUCLEOTIDE SEQUENCE [LARGE SCALE GENOMIC DNA]</scope>
    <source>
        <strain evidence="7 8">JUb134</strain>
    </source>
</reference>
<feature type="transmembrane region" description="Helical" evidence="6">
    <location>
        <begin position="21"/>
        <end position="43"/>
    </location>
</feature>
<dbReference type="PANTHER" id="PTHR30250">
    <property type="entry name" value="PST FAMILY PREDICTED COLANIC ACID TRANSPORTER"/>
    <property type="match status" value="1"/>
</dbReference>
<feature type="transmembrane region" description="Helical" evidence="6">
    <location>
        <begin position="470"/>
        <end position="486"/>
    </location>
</feature>
<evidence type="ECO:0000256" key="5">
    <source>
        <dbReference type="ARBA" id="ARBA00023136"/>
    </source>
</evidence>
<dbReference type="InterPro" id="IPR050833">
    <property type="entry name" value="Poly_Biosynth_Transport"/>
</dbReference>
<organism evidence="7 8">
    <name type="scientific">Sphingomonas molluscorum</name>
    <dbReference type="NCBI Taxonomy" id="418184"/>
    <lineage>
        <taxon>Bacteria</taxon>
        <taxon>Pseudomonadati</taxon>
        <taxon>Pseudomonadota</taxon>
        <taxon>Alphaproteobacteria</taxon>
        <taxon>Sphingomonadales</taxon>
        <taxon>Sphingomonadaceae</taxon>
        <taxon>Sphingomonas</taxon>
    </lineage>
</organism>
<proteinExistence type="predicted"/>
<sequence>MLAKKFARLKRRLSGSAGGQATGSVLVYLVGFTLQKLVPFAVIPIYTRVLPRAEYGLVSVCLATLAAVNIISSLGIDAAATRLYYEERNSEGLARYIYSSFVLRLVSSVLIGGLMCILLAFMWPHIVSDPVPAFPYVGLIAAGSALDGTLTFQQALLRAQKRAFRFVFVRLAQLVLQALIGVSLILWAGWGAEGPLTGYVVSSFLVVTTVSISFLRAIPRGTPFSWSDVRRNLSYGMLTLPQKIGNWFNNLSDRVILARFLSLDNIAIYQLGYSGGQLVSFVTTSLNNSYVPHYYEMKRDGANARTIVAIDCAIISIVGILSLAGALLAPEVIAILAPPSFGASKAVMPIIVGAYYMNAVYTQFLKEFSYAKRVGLASTMVTIPALLTVPMNLLAIPALGYLGAALVTMVSFTLAVIGVTVAGQLWVERTPHPHVRLWVHHVAVIGLSLALGFGVLTFSNNAVERWAERILLLLGFALLSAFVLVVPQRHALFRWFAPRNRGATTRPTS</sequence>
<feature type="transmembrane region" description="Helical" evidence="6">
    <location>
        <begin position="401"/>
        <end position="426"/>
    </location>
</feature>
<feature type="transmembrane region" description="Helical" evidence="6">
    <location>
        <begin position="164"/>
        <end position="190"/>
    </location>
</feature>
<dbReference type="RefSeq" id="WP_132882183.1">
    <property type="nucleotide sequence ID" value="NZ_JBBGZA010000001.1"/>
</dbReference>
<keyword evidence="8" id="KW-1185">Reference proteome</keyword>
<evidence type="ECO:0000256" key="4">
    <source>
        <dbReference type="ARBA" id="ARBA00022989"/>
    </source>
</evidence>
<dbReference type="PANTHER" id="PTHR30250:SF11">
    <property type="entry name" value="O-ANTIGEN TRANSPORTER-RELATED"/>
    <property type="match status" value="1"/>
</dbReference>
<keyword evidence="2" id="KW-1003">Cell membrane</keyword>
<dbReference type="Proteomes" id="UP001380365">
    <property type="component" value="Unassembled WGS sequence"/>
</dbReference>
<feature type="transmembrane region" description="Helical" evidence="6">
    <location>
        <begin position="307"/>
        <end position="329"/>
    </location>
</feature>
<feature type="transmembrane region" description="Helical" evidence="6">
    <location>
        <begin position="133"/>
        <end position="152"/>
    </location>
</feature>
<comment type="caution">
    <text evidence="7">The sequence shown here is derived from an EMBL/GenBank/DDBJ whole genome shotgun (WGS) entry which is preliminary data.</text>
</comment>
<dbReference type="Pfam" id="PF01943">
    <property type="entry name" value="Polysacc_synt"/>
    <property type="match status" value="1"/>
</dbReference>
<feature type="transmembrane region" description="Helical" evidence="6">
    <location>
        <begin position="438"/>
        <end position="458"/>
    </location>
</feature>
<name>A0ABU8Q7S2_9SPHN</name>
<feature type="transmembrane region" description="Helical" evidence="6">
    <location>
        <begin position="341"/>
        <end position="362"/>
    </location>
</feature>
<feature type="transmembrane region" description="Helical" evidence="6">
    <location>
        <begin position="374"/>
        <end position="395"/>
    </location>
</feature>
<keyword evidence="4 6" id="KW-1133">Transmembrane helix</keyword>
<keyword evidence="3 6" id="KW-0812">Transmembrane</keyword>